<proteinExistence type="predicted"/>
<evidence type="ECO:0000313" key="3">
    <source>
        <dbReference type="EMBL" id="TQL63479.1"/>
    </source>
</evidence>
<dbReference type="InterPro" id="IPR036514">
    <property type="entry name" value="SGNH_hydro_sf"/>
</dbReference>
<sequence length="262" mass="28485">MRELTIDEQTPLRMASLGDSFTEGVGDEYADGTARGWADRVAQGLADAHGTEVRFANLAIRGLLLEQIVTTQVEAALALDPAPTLVTFNGGGNDMLRPRMDAARMVGLITEALDAFSTAGIRVVALAGPDPTGGLPLGQTIRRRGAELTDAMTALTAARGVDFIDIFHDSEIQRPQYWAEDRLHMGPDGHRRVADLVLRAFGRVETPHALPAGEPPRKSVSDQLRYGRSHLLPWVGRRLRGRSSADGRIAKHQQWATLTPQQ</sequence>
<dbReference type="Proteomes" id="UP000316196">
    <property type="component" value="Unassembled WGS sequence"/>
</dbReference>
<comment type="caution">
    <text evidence="3">The sequence shown here is derived from an EMBL/GenBank/DDBJ whole genome shotgun (WGS) entry which is preliminary data.</text>
</comment>
<dbReference type="InterPro" id="IPR013830">
    <property type="entry name" value="SGNH_hydro"/>
</dbReference>
<dbReference type="EMBL" id="VFOR01000001">
    <property type="protein sequence ID" value="TQL63479.1"/>
    <property type="molecule type" value="Genomic_DNA"/>
</dbReference>
<keyword evidence="4" id="KW-1185">Reference proteome</keyword>
<dbReference type="InterPro" id="IPR053140">
    <property type="entry name" value="GDSL_Rv0518-like"/>
</dbReference>
<protein>
    <submittedName>
        <fullName evidence="3">Lysophospholipase L1-like esterase</fullName>
    </submittedName>
</protein>
<feature type="domain" description="SGNH hydrolase-type esterase" evidence="2">
    <location>
        <begin position="17"/>
        <end position="192"/>
    </location>
</feature>
<name>A0A542ZT77_9ACTN</name>
<dbReference type="Pfam" id="PF13472">
    <property type="entry name" value="Lipase_GDSL_2"/>
    <property type="match status" value="1"/>
</dbReference>
<dbReference type="PANTHER" id="PTHR43784:SF2">
    <property type="entry name" value="GDSL-LIKE LIPASE_ACYLHYDROLASE, PUTATIVE (AFU_ORTHOLOGUE AFUA_2G00820)-RELATED"/>
    <property type="match status" value="1"/>
</dbReference>
<accession>A0A542ZT77</accession>
<reference evidence="3 4" key="1">
    <citation type="submission" date="2019-06" db="EMBL/GenBank/DDBJ databases">
        <title>Sequencing the genomes of 1000 actinobacteria strains.</title>
        <authorList>
            <person name="Klenk H.-P."/>
        </authorList>
    </citation>
    <scope>NUCLEOTIDE SEQUENCE [LARGE SCALE GENOMIC DNA]</scope>
    <source>
        <strain evidence="3 4">DSM 8251</strain>
    </source>
</reference>
<evidence type="ECO:0000256" key="1">
    <source>
        <dbReference type="SAM" id="MobiDB-lite"/>
    </source>
</evidence>
<dbReference type="AlphaFoldDB" id="A0A542ZT77"/>
<dbReference type="SUPFAM" id="SSF52266">
    <property type="entry name" value="SGNH hydrolase"/>
    <property type="match status" value="1"/>
</dbReference>
<organism evidence="3 4">
    <name type="scientific">Propioniferax innocua</name>
    <dbReference type="NCBI Taxonomy" id="1753"/>
    <lineage>
        <taxon>Bacteria</taxon>
        <taxon>Bacillati</taxon>
        <taxon>Actinomycetota</taxon>
        <taxon>Actinomycetes</taxon>
        <taxon>Propionibacteriales</taxon>
        <taxon>Propionibacteriaceae</taxon>
        <taxon>Propioniferax</taxon>
    </lineage>
</organism>
<dbReference type="CDD" id="cd01832">
    <property type="entry name" value="SGNH_hydrolase_like_1"/>
    <property type="match status" value="1"/>
</dbReference>
<dbReference type="PANTHER" id="PTHR43784">
    <property type="entry name" value="GDSL-LIKE LIPASE/ACYLHYDROLASE, PUTATIVE (AFU_ORTHOLOGUE AFUA_2G00820)-RELATED"/>
    <property type="match status" value="1"/>
</dbReference>
<feature type="region of interest" description="Disordered" evidence="1">
    <location>
        <begin position="243"/>
        <end position="262"/>
    </location>
</feature>
<evidence type="ECO:0000313" key="4">
    <source>
        <dbReference type="Proteomes" id="UP000316196"/>
    </source>
</evidence>
<dbReference type="RefSeq" id="WP_211345853.1">
    <property type="nucleotide sequence ID" value="NZ_BAAAMD010000002.1"/>
</dbReference>
<dbReference type="Gene3D" id="3.40.50.1110">
    <property type="entry name" value="SGNH hydrolase"/>
    <property type="match status" value="1"/>
</dbReference>
<evidence type="ECO:0000259" key="2">
    <source>
        <dbReference type="Pfam" id="PF13472"/>
    </source>
</evidence>
<gene>
    <name evidence="3" type="ORF">FB460_1294</name>
</gene>